<dbReference type="InterPro" id="IPR031704">
    <property type="entry name" value="Glyco_hydro_36_N"/>
</dbReference>
<dbReference type="InterPro" id="IPR002252">
    <property type="entry name" value="Glyco_hydro_36"/>
</dbReference>
<gene>
    <name evidence="7" type="ORF">EZS27_012647</name>
</gene>
<dbReference type="InterPro" id="IPR031705">
    <property type="entry name" value="Glyco_hydro_36_C"/>
</dbReference>
<sequence length="687" mass="78245">MKDNKLFILLFVLTFSALEGIGQTIFQIKTADFIVCLRNGKDGLQYKAGLEDQIKNDTTWYAFHFGNAEDKVLLPSDFTITDIRESNQGDVRSIGYLLQHRLLPLQIAGKFTAYSQTGVIEQTAEFRNTGVYPVRINEIPSGSFSFPGDRYEYSYMTSAWSKERKLKTKTLDNDTLFVSKEGRSSAVYSPWLCLHQSDAGIYYIAQLAWSGNWTASVGKQPATIRMSEYFDNGFLVLLPGETHQLPSLCISGGTSMDAAANRLHRYQRDFLLPKQPAGQFMPVQFNSWFALFEGVTAEKLKPYVAKAADFGCEVFVIDAGWYCTKDWFKHIGDWYANPESFPNGLIETVDDVRSSGMKFGLWFELEMWGEDSEMFMQHPEWCLQYDGVAIHHDYRKHLDFSHPDAFKWALDQFDRIYRECNGIDWVKLDYNNSIGSRFENEQGIKTGDRLHRHIRGYYAWLDSLRTHYPGMMIENCSSGGLRLDLGIAAHAHTTWLSDDTSPNPSLGMAWSNTLECLPRAVNHWIVGKGNHDATIDPTLATGYYDFMFKIPMNGQFGISSRIIEWSPELCQCAVKNVQLYKRIRTVIADADCYHLTSQPDYDDPAGWMAMQYVSPDRRQSVVTVYRTRSSEPTFKAILQGLDLKRKYKVSVDDVSKGVYTGSTLMKSGLTISLPDEYRASVVEINDK</sequence>
<evidence type="ECO:0000256" key="4">
    <source>
        <dbReference type="ARBA" id="ARBA00023295"/>
    </source>
</evidence>
<comment type="caution">
    <text evidence="7">The sequence shown here is derived from an EMBL/GenBank/DDBJ whole genome shotgun (WGS) entry which is preliminary data.</text>
</comment>
<dbReference type="CDD" id="cd14791">
    <property type="entry name" value="GH36"/>
    <property type="match status" value="1"/>
</dbReference>
<dbReference type="InterPro" id="IPR013780">
    <property type="entry name" value="Glyco_hydro_b"/>
</dbReference>
<dbReference type="PIRSF" id="PIRSF005536">
    <property type="entry name" value="Agal"/>
    <property type="match status" value="1"/>
</dbReference>
<accession>A0A5J4S286</accession>
<dbReference type="Pfam" id="PF02065">
    <property type="entry name" value="Melibiase"/>
    <property type="match status" value="1"/>
</dbReference>
<dbReference type="InterPro" id="IPR038417">
    <property type="entry name" value="Alpga-gal_N_sf"/>
</dbReference>
<dbReference type="SUPFAM" id="SSF51445">
    <property type="entry name" value="(Trans)glycosidases"/>
    <property type="match status" value="1"/>
</dbReference>
<dbReference type="InterPro" id="IPR017853">
    <property type="entry name" value="GH"/>
</dbReference>
<dbReference type="PRINTS" id="PR00743">
    <property type="entry name" value="GLHYDRLASE36"/>
</dbReference>
<comment type="catalytic activity">
    <reaction evidence="1">
        <text>Hydrolysis of terminal, non-reducing alpha-D-galactose residues in alpha-D-galactosides, including galactose oligosaccharides, galactomannans and galactolipids.</text>
        <dbReference type="EC" id="3.2.1.22"/>
    </reaction>
</comment>
<dbReference type="InterPro" id="IPR050985">
    <property type="entry name" value="Alpha-glycosidase_related"/>
</dbReference>
<dbReference type="Pfam" id="PF16874">
    <property type="entry name" value="Glyco_hydro_36C"/>
    <property type="match status" value="1"/>
</dbReference>
<dbReference type="PANTHER" id="PTHR43053">
    <property type="entry name" value="GLYCOSIDASE FAMILY 31"/>
    <property type="match status" value="1"/>
</dbReference>
<evidence type="ECO:0000256" key="1">
    <source>
        <dbReference type="ARBA" id="ARBA00001255"/>
    </source>
</evidence>
<protein>
    <recommendedName>
        <fullName evidence="2">alpha-galactosidase</fullName>
        <ecNumber evidence="2">3.2.1.22</ecNumber>
    </recommendedName>
</protein>
<dbReference type="Gene3D" id="2.70.98.60">
    <property type="entry name" value="alpha-galactosidase from lactobacil brevis"/>
    <property type="match status" value="1"/>
</dbReference>
<evidence type="ECO:0000256" key="2">
    <source>
        <dbReference type="ARBA" id="ARBA00012755"/>
    </source>
</evidence>
<feature type="domain" description="Glycosyl hydrolase family 36 N-terminal" evidence="6">
    <location>
        <begin position="90"/>
        <end position="222"/>
    </location>
</feature>
<organism evidence="7">
    <name type="scientific">termite gut metagenome</name>
    <dbReference type="NCBI Taxonomy" id="433724"/>
    <lineage>
        <taxon>unclassified sequences</taxon>
        <taxon>metagenomes</taxon>
        <taxon>organismal metagenomes</taxon>
    </lineage>
</organism>
<reference evidence="7" key="1">
    <citation type="submission" date="2019-03" db="EMBL/GenBank/DDBJ databases">
        <title>Single cell metagenomics reveals metabolic interactions within the superorganism composed of flagellate Streblomastix strix and complex community of Bacteroidetes bacteria on its surface.</title>
        <authorList>
            <person name="Treitli S.C."/>
            <person name="Kolisko M."/>
            <person name="Husnik F."/>
            <person name="Keeling P."/>
            <person name="Hampl V."/>
        </authorList>
    </citation>
    <scope>NUCLEOTIDE SEQUENCE</scope>
    <source>
        <strain evidence="7">STM</strain>
    </source>
</reference>
<evidence type="ECO:0000259" key="5">
    <source>
        <dbReference type="Pfam" id="PF16874"/>
    </source>
</evidence>
<dbReference type="AlphaFoldDB" id="A0A5J4S286"/>
<keyword evidence="3 7" id="KW-0378">Hydrolase</keyword>
<proteinExistence type="predicted"/>
<dbReference type="PANTHER" id="PTHR43053:SF3">
    <property type="entry name" value="ALPHA-GALACTOSIDASE C-RELATED"/>
    <property type="match status" value="1"/>
</dbReference>
<evidence type="ECO:0000313" key="7">
    <source>
        <dbReference type="EMBL" id="KAA6339423.1"/>
    </source>
</evidence>
<keyword evidence="4 7" id="KW-0326">Glycosidase</keyword>
<dbReference type="Gene3D" id="3.20.20.70">
    <property type="entry name" value="Aldolase class I"/>
    <property type="match status" value="1"/>
</dbReference>
<dbReference type="Pfam" id="PF16875">
    <property type="entry name" value="Glyco_hydro_36N"/>
    <property type="match status" value="1"/>
</dbReference>
<dbReference type="EMBL" id="SNRY01000537">
    <property type="protein sequence ID" value="KAA6339423.1"/>
    <property type="molecule type" value="Genomic_DNA"/>
</dbReference>
<dbReference type="Gene3D" id="2.60.40.1180">
    <property type="entry name" value="Golgi alpha-mannosidase II"/>
    <property type="match status" value="1"/>
</dbReference>
<feature type="domain" description="Glycosyl hydrolase family 36 C-terminal" evidence="5">
    <location>
        <begin position="607"/>
        <end position="682"/>
    </location>
</feature>
<evidence type="ECO:0000259" key="6">
    <source>
        <dbReference type="Pfam" id="PF16875"/>
    </source>
</evidence>
<evidence type="ECO:0000256" key="3">
    <source>
        <dbReference type="ARBA" id="ARBA00022801"/>
    </source>
</evidence>
<dbReference type="GO" id="GO:0004557">
    <property type="term" value="F:alpha-galactosidase activity"/>
    <property type="evidence" value="ECO:0007669"/>
    <property type="project" value="UniProtKB-EC"/>
</dbReference>
<name>A0A5J4S286_9ZZZZ</name>
<dbReference type="GO" id="GO:0016052">
    <property type="term" value="P:carbohydrate catabolic process"/>
    <property type="evidence" value="ECO:0007669"/>
    <property type="project" value="InterPro"/>
</dbReference>
<dbReference type="EC" id="3.2.1.22" evidence="2"/>
<dbReference type="InterPro" id="IPR013785">
    <property type="entry name" value="Aldolase_TIM"/>
</dbReference>